<evidence type="ECO:0000313" key="2">
    <source>
        <dbReference type="Proteomes" id="UP000366872"/>
    </source>
</evidence>
<keyword evidence="2" id="KW-1185">Reference proteome</keyword>
<dbReference type="PROSITE" id="PS51257">
    <property type="entry name" value="PROKAR_LIPOPROTEIN"/>
    <property type="match status" value="1"/>
</dbReference>
<organism evidence="1 2">
    <name type="scientific">Pontiella desulfatans</name>
    <dbReference type="NCBI Taxonomy" id="2750659"/>
    <lineage>
        <taxon>Bacteria</taxon>
        <taxon>Pseudomonadati</taxon>
        <taxon>Kiritimatiellota</taxon>
        <taxon>Kiritimatiellia</taxon>
        <taxon>Kiritimatiellales</taxon>
        <taxon>Pontiellaceae</taxon>
        <taxon>Pontiella</taxon>
    </lineage>
</organism>
<reference evidence="1 2" key="1">
    <citation type="submission" date="2019-04" db="EMBL/GenBank/DDBJ databases">
        <authorList>
            <person name="Van Vliet M D."/>
        </authorList>
    </citation>
    <scope>NUCLEOTIDE SEQUENCE [LARGE SCALE GENOMIC DNA]</scope>
    <source>
        <strain evidence="1 2">F1</strain>
    </source>
</reference>
<dbReference type="Proteomes" id="UP000366872">
    <property type="component" value="Unassembled WGS sequence"/>
</dbReference>
<name>A0A6C2TXE3_PONDE</name>
<evidence type="ECO:0000313" key="1">
    <source>
        <dbReference type="EMBL" id="VGO12194.1"/>
    </source>
</evidence>
<proteinExistence type="predicted"/>
<gene>
    <name evidence="1" type="ORF">PDESU_00745</name>
</gene>
<accession>A0A6C2TXE3</accession>
<protein>
    <submittedName>
        <fullName evidence="1">Uncharacterized protein</fullName>
    </submittedName>
</protein>
<dbReference type="AlphaFoldDB" id="A0A6C2TXE3"/>
<dbReference type="EMBL" id="CAAHFG010000001">
    <property type="protein sequence ID" value="VGO12194.1"/>
    <property type="molecule type" value="Genomic_DNA"/>
</dbReference>
<sequence length="190" mass="20732">MVKYIPFVMLIALSGCKTPAPPAAIPESCTRIEELVVKINKTAPYEKNGDYHVSLHPRKTVLEGDKTVEEKNETIMGIVVKAGQWAQINASATVIGYTAFTECLMGEEVAKVSGMPGKNFTVKVEPAGEGRFHARGILLTSKHGESGEIGETIPFDFMAELGSETTVYRKTTIFDPAARIGEERLLRDDS</sequence>
<dbReference type="RefSeq" id="WP_136077888.1">
    <property type="nucleotide sequence ID" value="NZ_CAAHFG010000001.1"/>
</dbReference>